<evidence type="ECO:0000313" key="3">
    <source>
        <dbReference type="EMBL" id="TDW75388.1"/>
    </source>
</evidence>
<organism evidence="3 4">
    <name type="scientific">Kribbella pratensis</name>
    <dbReference type="NCBI Taxonomy" id="2512112"/>
    <lineage>
        <taxon>Bacteria</taxon>
        <taxon>Bacillati</taxon>
        <taxon>Actinomycetota</taxon>
        <taxon>Actinomycetes</taxon>
        <taxon>Propionibacteriales</taxon>
        <taxon>Kribbellaceae</taxon>
        <taxon>Kribbella</taxon>
    </lineage>
</organism>
<keyword evidence="4" id="KW-1185">Reference proteome</keyword>
<gene>
    <name evidence="3" type="ORF">EV653_0515</name>
</gene>
<keyword evidence="2" id="KW-1133">Transmembrane helix</keyword>
<evidence type="ECO:0000313" key="4">
    <source>
        <dbReference type="Proteomes" id="UP000295146"/>
    </source>
</evidence>
<feature type="transmembrane region" description="Helical" evidence="2">
    <location>
        <begin position="179"/>
        <end position="197"/>
    </location>
</feature>
<dbReference type="Proteomes" id="UP000295146">
    <property type="component" value="Unassembled WGS sequence"/>
</dbReference>
<feature type="transmembrane region" description="Helical" evidence="2">
    <location>
        <begin position="7"/>
        <end position="26"/>
    </location>
</feature>
<evidence type="ECO:0008006" key="5">
    <source>
        <dbReference type="Google" id="ProtNLM"/>
    </source>
</evidence>
<keyword evidence="2" id="KW-0472">Membrane</keyword>
<accession>A0A4R8CGF0</accession>
<comment type="caution">
    <text evidence="3">The sequence shown here is derived from an EMBL/GenBank/DDBJ whole genome shotgun (WGS) entry which is preliminary data.</text>
</comment>
<feature type="transmembrane region" description="Helical" evidence="2">
    <location>
        <begin position="154"/>
        <end position="173"/>
    </location>
</feature>
<evidence type="ECO:0000256" key="1">
    <source>
        <dbReference type="SAM" id="MobiDB-lite"/>
    </source>
</evidence>
<keyword evidence="2" id="KW-0812">Transmembrane</keyword>
<protein>
    <recommendedName>
        <fullName evidence="5">PH (Pleckstrin Homology) domain-containing protein</fullName>
    </recommendedName>
</protein>
<feature type="transmembrane region" description="Helical" evidence="2">
    <location>
        <begin position="38"/>
        <end position="57"/>
    </location>
</feature>
<feature type="region of interest" description="Disordered" evidence="1">
    <location>
        <begin position="130"/>
        <end position="149"/>
    </location>
</feature>
<name>A0A4R8CGF0_9ACTN</name>
<dbReference type="AlphaFoldDB" id="A0A4R8CGF0"/>
<proteinExistence type="predicted"/>
<reference evidence="3 4" key="1">
    <citation type="submission" date="2019-03" db="EMBL/GenBank/DDBJ databases">
        <title>Genomic Encyclopedia of Type Strains, Phase III (KMG-III): the genomes of soil and plant-associated and newly described type strains.</title>
        <authorList>
            <person name="Whitman W."/>
        </authorList>
    </citation>
    <scope>NUCLEOTIDE SEQUENCE [LARGE SCALE GENOMIC DNA]</scope>
    <source>
        <strain evidence="3 4">VKM Ac-2573</strain>
    </source>
</reference>
<evidence type="ECO:0000256" key="2">
    <source>
        <dbReference type="SAM" id="Phobius"/>
    </source>
</evidence>
<sequence>MSLAVRIEVGLGILATAPIALISTAMQVDHPISDPLTAIVMYVALWWFGLVRPAVWLSPDELVVRNPLWTHRIARENVVSAKPGAFGAVIRRRDGRRCIAWALHQLAVDEGTDRAVGLINYWAQTLRPSDPGEVPESLHAGTPEEGSSRRVGDIGAAIGLAIAFTIPAVLLAWPRHPPWIDPVAVLAMVIAVVPFGMTRQPRNAFRRDR</sequence>
<dbReference type="EMBL" id="SODP01000001">
    <property type="protein sequence ID" value="TDW75388.1"/>
    <property type="molecule type" value="Genomic_DNA"/>
</dbReference>